<dbReference type="InterPro" id="IPR023170">
    <property type="entry name" value="HhH_base_excis_C"/>
</dbReference>
<name>A0A0W8EA63_9ZZZZ</name>
<dbReference type="PANTHER" id="PTHR10242">
    <property type="entry name" value="8-OXOGUANINE DNA GLYCOSYLASE"/>
    <property type="match status" value="1"/>
</dbReference>
<evidence type="ECO:0000256" key="1">
    <source>
        <dbReference type="ARBA" id="ARBA00010679"/>
    </source>
</evidence>
<proteinExistence type="inferred from homology"/>
<dbReference type="SUPFAM" id="SSF55945">
    <property type="entry name" value="TATA-box binding protein-like"/>
    <property type="match status" value="1"/>
</dbReference>
<comment type="catalytic activity">
    <reaction evidence="9">
        <text>2'-deoxyribonucleotide-(2'-deoxyribose 5'-phosphate)-2'-deoxyribonucleotide-DNA = a 3'-end 2'-deoxyribonucleotide-(2,3-dehydro-2,3-deoxyribose 5'-phosphate)-DNA + a 5'-end 5'-phospho-2'-deoxyribonucleoside-DNA + H(+)</text>
        <dbReference type="Rhea" id="RHEA:66592"/>
        <dbReference type="Rhea" id="RHEA-COMP:13180"/>
        <dbReference type="Rhea" id="RHEA-COMP:16897"/>
        <dbReference type="Rhea" id="RHEA-COMP:17067"/>
        <dbReference type="ChEBI" id="CHEBI:15378"/>
        <dbReference type="ChEBI" id="CHEBI:136412"/>
        <dbReference type="ChEBI" id="CHEBI:157695"/>
        <dbReference type="ChEBI" id="CHEBI:167181"/>
        <dbReference type="EC" id="4.2.99.18"/>
    </reaction>
</comment>
<dbReference type="GO" id="GO:0003684">
    <property type="term" value="F:damaged DNA binding"/>
    <property type="evidence" value="ECO:0007669"/>
    <property type="project" value="InterPro"/>
</dbReference>
<feature type="domain" description="HhH-GPD" evidence="10">
    <location>
        <begin position="110"/>
        <end position="267"/>
    </location>
</feature>
<protein>
    <recommendedName>
        <fullName evidence="2">DNA-(apurinic or apyrimidinic site) lyase</fullName>
        <ecNumber evidence="2">4.2.99.18</ecNumber>
    </recommendedName>
</protein>
<dbReference type="SUPFAM" id="SSF48150">
    <property type="entry name" value="DNA-glycosylase"/>
    <property type="match status" value="1"/>
</dbReference>
<keyword evidence="4" id="KW-0378">Hydrolase</keyword>
<evidence type="ECO:0000256" key="5">
    <source>
        <dbReference type="ARBA" id="ARBA00023204"/>
    </source>
</evidence>
<keyword evidence="5" id="KW-0234">DNA repair</keyword>
<keyword evidence="8" id="KW-0326">Glycosidase</keyword>
<dbReference type="InterPro" id="IPR011257">
    <property type="entry name" value="DNA_glycosylase"/>
</dbReference>
<evidence type="ECO:0000256" key="8">
    <source>
        <dbReference type="ARBA" id="ARBA00023295"/>
    </source>
</evidence>
<evidence type="ECO:0000259" key="10">
    <source>
        <dbReference type="SMART" id="SM00478"/>
    </source>
</evidence>
<dbReference type="InterPro" id="IPR012904">
    <property type="entry name" value="OGG_N"/>
</dbReference>
<dbReference type="GO" id="GO:0008534">
    <property type="term" value="F:oxidized purine nucleobase lesion DNA N-glycosylase activity"/>
    <property type="evidence" value="ECO:0007669"/>
    <property type="project" value="InterPro"/>
</dbReference>
<dbReference type="InterPro" id="IPR052054">
    <property type="entry name" value="Oxidative_DNA_repair_enzyme"/>
</dbReference>
<comment type="similarity">
    <text evidence="1">Belongs to the type-1 OGG1 family.</text>
</comment>
<dbReference type="GO" id="GO:0006284">
    <property type="term" value="P:base-excision repair"/>
    <property type="evidence" value="ECO:0007669"/>
    <property type="project" value="InterPro"/>
</dbReference>
<keyword evidence="3" id="KW-0227">DNA damage</keyword>
<comment type="caution">
    <text evidence="11">The sequence shown here is derived from an EMBL/GenBank/DDBJ whole genome shotgun (WGS) entry which is preliminary data.</text>
</comment>
<dbReference type="Gene3D" id="3.30.310.260">
    <property type="match status" value="1"/>
</dbReference>
<dbReference type="GO" id="GO:0140078">
    <property type="term" value="F:class I DNA-(apurinic or apyrimidinic site) endonuclease activity"/>
    <property type="evidence" value="ECO:0007669"/>
    <property type="project" value="UniProtKB-EC"/>
</dbReference>
<reference evidence="11" key="1">
    <citation type="journal article" date="2015" name="Proc. Natl. Acad. Sci. U.S.A.">
        <title>Networks of energetic and metabolic interactions define dynamics in microbial communities.</title>
        <authorList>
            <person name="Embree M."/>
            <person name="Liu J.K."/>
            <person name="Al-Bassam M.M."/>
            <person name="Zengler K."/>
        </authorList>
    </citation>
    <scope>NUCLEOTIDE SEQUENCE</scope>
</reference>
<organism evidence="11">
    <name type="scientific">hydrocarbon metagenome</name>
    <dbReference type="NCBI Taxonomy" id="938273"/>
    <lineage>
        <taxon>unclassified sequences</taxon>
        <taxon>metagenomes</taxon>
        <taxon>ecological metagenomes</taxon>
    </lineage>
</organism>
<evidence type="ECO:0000256" key="7">
    <source>
        <dbReference type="ARBA" id="ARBA00023268"/>
    </source>
</evidence>
<evidence type="ECO:0000256" key="6">
    <source>
        <dbReference type="ARBA" id="ARBA00023239"/>
    </source>
</evidence>
<sequence length="283" mass="32247">MQRIILPDETAFSLDQSLRCGQVFRWEKTGDWWEGVVEREAIRIRQQGRRLTFEGTTPERVRDYFQLDLDLGPILRSIDRDSVIRGAIAACSGLRLIKQSPWECLASYICATYANIPGIKKKIALLAENFGDPISHRSGRNRYAFPPVERIAGSDLCDISACRLGYRASYLCATAQAISRDQGWIQRVDTLDYAHARRDLMCLAGVGPKVADCVLLFAFQKYEAFPVDVWIARIMQRFYGAPVKGNYEQTGNLGRRYFGQYAGYAQEYLFSDRERILSLKETA</sequence>
<evidence type="ECO:0000256" key="9">
    <source>
        <dbReference type="ARBA" id="ARBA00044632"/>
    </source>
</evidence>
<dbReference type="Gene3D" id="1.10.340.30">
    <property type="entry name" value="Hypothetical protein, domain 2"/>
    <property type="match status" value="1"/>
</dbReference>
<dbReference type="InterPro" id="IPR003265">
    <property type="entry name" value="HhH-GPD_domain"/>
</dbReference>
<dbReference type="CDD" id="cd00056">
    <property type="entry name" value="ENDO3c"/>
    <property type="match status" value="1"/>
</dbReference>
<evidence type="ECO:0000256" key="3">
    <source>
        <dbReference type="ARBA" id="ARBA00022763"/>
    </source>
</evidence>
<keyword evidence="6" id="KW-0456">Lyase</keyword>
<keyword evidence="7" id="KW-0511">Multifunctional enzyme</keyword>
<dbReference type="Pfam" id="PF00730">
    <property type="entry name" value="HhH-GPD"/>
    <property type="match status" value="1"/>
</dbReference>
<dbReference type="GO" id="GO:0006289">
    <property type="term" value="P:nucleotide-excision repair"/>
    <property type="evidence" value="ECO:0007669"/>
    <property type="project" value="InterPro"/>
</dbReference>
<dbReference type="Pfam" id="PF07934">
    <property type="entry name" value="OGG_N"/>
    <property type="match status" value="1"/>
</dbReference>
<accession>A0A0W8EA63</accession>
<dbReference type="EMBL" id="LNQE01001810">
    <property type="protein sequence ID" value="KUG05514.1"/>
    <property type="molecule type" value="Genomic_DNA"/>
</dbReference>
<dbReference type="EC" id="4.2.99.18" evidence="2"/>
<gene>
    <name evidence="11" type="ORF">ASZ90_017071</name>
</gene>
<evidence type="ECO:0000256" key="2">
    <source>
        <dbReference type="ARBA" id="ARBA00012720"/>
    </source>
</evidence>
<evidence type="ECO:0000256" key="4">
    <source>
        <dbReference type="ARBA" id="ARBA00022801"/>
    </source>
</evidence>
<dbReference type="Gene3D" id="1.10.1670.10">
    <property type="entry name" value="Helix-hairpin-Helix base-excision DNA repair enzymes (C-terminal)"/>
    <property type="match status" value="1"/>
</dbReference>
<evidence type="ECO:0000313" key="11">
    <source>
        <dbReference type="EMBL" id="KUG05514.1"/>
    </source>
</evidence>
<dbReference type="AlphaFoldDB" id="A0A0W8EA63"/>
<dbReference type="SMART" id="SM00478">
    <property type="entry name" value="ENDO3c"/>
    <property type="match status" value="1"/>
</dbReference>
<dbReference type="PANTHER" id="PTHR10242:SF2">
    <property type="entry name" value="N-GLYCOSYLASE_DNA LYASE"/>
    <property type="match status" value="1"/>
</dbReference>